<dbReference type="InterPro" id="IPR050327">
    <property type="entry name" value="Proton-linked_MCT"/>
</dbReference>
<evidence type="ECO:0000256" key="2">
    <source>
        <dbReference type="ARBA" id="ARBA00022989"/>
    </source>
</evidence>
<feature type="transmembrane region" description="Helical" evidence="4">
    <location>
        <begin position="108"/>
        <end position="128"/>
    </location>
</feature>
<feature type="transmembrane region" description="Helical" evidence="4">
    <location>
        <begin position="362"/>
        <end position="384"/>
    </location>
</feature>
<dbReference type="GO" id="GO:0022857">
    <property type="term" value="F:transmembrane transporter activity"/>
    <property type="evidence" value="ECO:0007669"/>
    <property type="project" value="InterPro"/>
</dbReference>
<dbReference type="PANTHER" id="PTHR11360">
    <property type="entry name" value="MONOCARBOXYLATE TRANSPORTER"/>
    <property type="match status" value="1"/>
</dbReference>
<dbReference type="RefSeq" id="WP_105861582.1">
    <property type="nucleotide sequence ID" value="NZ_PUEJ01000003.1"/>
</dbReference>
<dbReference type="InterPro" id="IPR011701">
    <property type="entry name" value="MFS"/>
</dbReference>
<evidence type="ECO:0000313" key="6">
    <source>
        <dbReference type="EMBL" id="PRH87914.1"/>
    </source>
</evidence>
<sequence>MQRVSRRPFGQNYAFVVVAVIFLSLLVAAGVRAAPGLLLQPLHKAFGWGIDTISLSGSIGILLYGLVGPFAAALMNKFGIRRVLVIALTLMAGSIGLSLFMTQSWQLIATWGVLSGLGSGCVAMVLGATVANRWFKTNRGLIMGLMAASAATGTLIFQPGLAKLSEIGGWQWVVAAVAIACAVLVPLAFFLVPNQPSDIGQRPYGADPSAPVEPVQAQTGLIDASLGALVRAARTRTFWYLFATFFICGFTTNGLVGMHLISFCGDMGIPEVQAAGLMAMMGIFDLFGTTFSGWLTDRYDPRKLLFIYYGLRGIALIYLPFSGFNIYTLTIFGVFYGLDWIATVPPTVRLTNEAFGDRDAPVVFGWIAAGHQIGAASAAALAGYMRVLQGSYVEAFLFSGLTGIVAALIALLIARQRVTAVAVA</sequence>
<reference evidence="6 7" key="1">
    <citation type="submission" date="2018-02" db="EMBL/GenBank/DDBJ databases">
        <title>Whole genome sequencing of endophytic bacterium.</title>
        <authorList>
            <person name="Eedara R."/>
            <person name="Podile A.R."/>
        </authorList>
    </citation>
    <scope>NUCLEOTIDE SEQUENCE [LARGE SCALE GENOMIC DNA]</scope>
    <source>
        <strain evidence="6 7">RP1T</strain>
    </source>
</reference>
<feature type="transmembrane region" description="Helical" evidence="4">
    <location>
        <begin position="238"/>
        <end position="262"/>
    </location>
</feature>
<dbReference type="AlphaFoldDB" id="A0A2S9QEY8"/>
<gene>
    <name evidence="6" type="ORF">C5L14_08360</name>
</gene>
<dbReference type="EMBL" id="PUEJ01000003">
    <property type="protein sequence ID" value="PRH87914.1"/>
    <property type="molecule type" value="Genomic_DNA"/>
</dbReference>
<feature type="transmembrane region" description="Helical" evidence="4">
    <location>
        <begin position="316"/>
        <end position="342"/>
    </location>
</feature>
<feature type="domain" description="Major facilitator superfamily (MFS) profile" evidence="5">
    <location>
        <begin position="16"/>
        <end position="418"/>
    </location>
</feature>
<proteinExistence type="predicted"/>
<dbReference type="PROSITE" id="PS50850">
    <property type="entry name" value="MFS"/>
    <property type="match status" value="1"/>
</dbReference>
<organism evidence="6 7">
    <name type="scientific">Labrys okinawensis</name>
    <dbReference type="NCBI Taxonomy" id="346911"/>
    <lineage>
        <taxon>Bacteria</taxon>
        <taxon>Pseudomonadati</taxon>
        <taxon>Pseudomonadota</taxon>
        <taxon>Alphaproteobacteria</taxon>
        <taxon>Hyphomicrobiales</taxon>
        <taxon>Xanthobacteraceae</taxon>
        <taxon>Labrys</taxon>
    </lineage>
</organism>
<dbReference type="Gene3D" id="1.20.1250.20">
    <property type="entry name" value="MFS general substrate transporter like domains"/>
    <property type="match status" value="2"/>
</dbReference>
<protein>
    <submittedName>
        <fullName evidence="6">MFS transporter</fullName>
    </submittedName>
</protein>
<keyword evidence="7" id="KW-1185">Reference proteome</keyword>
<keyword evidence="3 4" id="KW-0472">Membrane</keyword>
<keyword evidence="1 4" id="KW-0812">Transmembrane</keyword>
<name>A0A2S9QEY8_9HYPH</name>
<evidence type="ECO:0000256" key="1">
    <source>
        <dbReference type="ARBA" id="ARBA00022692"/>
    </source>
</evidence>
<comment type="caution">
    <text evidence="6">The sequence shown here is derived from an EMBL/GenBank/DDBJ whole genome shotgun (WGS) entry which is preliminary data.</text>
</comment>
<accession>A0A2S9QEY8</accession>
<feature type="transmembrane region" description="Helical" evidence="4">
    <location>
        <begin position="274"/>
        <end position="295"/>
    </location>
</feature>
<dbReference type="Proteomes" id="UP000237682">
    <property type="component" value="Unassembled WGS sequence"/>
</dbReference>
<dbReference type="SUPFAM" id="SSF103473">
    <property type="entry name" value="MFS general substrate transporter"/>
    <property type="match status" value="1"/>
</dbReference>
<dbReference type="Pfam" id="PF07690">
    <property type="entry name" value="MFS_1"/>
    <property type="match status" value="1"/>
</dbReference>
<keyword evidence="2 4" id="KW-1133">Transmembrane helix</keyword>
<evidence type="ECO:0000313" key="7">
    <source>
        <dbReference type="Proteomes" id="UP000237682"/>
    </source>
</evidence>
<dbReference type="InterPro" id="IPR036259">
    <property type="entry name" value="MFS_trans_sf"/>
</dbReference>
<dbReference type="CDD" id="cd17355">
    <property type="entry name" value="MFS_YcxA_like"/>
    <property type="match status" value="1"/>
</dbReference>
<feature type="transmembrane region" description="Helical" evidence="4">
    <location>
        <begin position="12"/>
        <end position="33"/>
    </location>
</feature>
<feature type="transmembrane region" description="Helical" evidence="4">
    <location>
        <begin position="170"/>
        <end position="192"/>
    </location>
</feature>
<evidence type="ECO:0000256" key="4">
    <source>
        <dbReference type="SAM" id="Phobius"/>
    </source>
</evidence>
<feature type="transmembrane region" description="Helical" evidence="4">
    <location>
        <begin position="83"/>
        <end position="102"/>
    </location>
</feature>
<dbReference type="PANTHER" id="PTHR11360:SF290">
    <property type="entry name" value="MONOCARBOXYLATE MFS PERMEASE"/>
    <property type="match status" value="1"/>
</dbReference>
<dbReference type="OrthoDB" id="146345at2"/>
<dbReference type="InterPro" id="IPR020846">
    <property type="entry name" value="MFS_dom"/>
</dbReference>
<feature type="transmembrane region" description="Helical" evidence="4">
    <location>
        <begin position="396"/>
        <end position="414"/>
    </location>
</feature>
<feature type="transmembrane region" description="Helical" evidence="4">
    <location>
        <begin position="140"/>
        <end position="158"/>
    </location>
</feature>
<evidence type="ECO:0000259" key="5">
    <source>
        <dbReference type="PROSITE" id="PS50850"/>
    </source>
</evidence>
<evidence type="ECO:0000256" key="3">
    <source>
        <dbReference type="ARBA" id="ARBA00023136"/>
    </source>
</evidence>
<feature type="transmembrane region" description="Helical" evidence="4">
    <location>
        <begin position="53"/>
        <end position="76"/>
    </location>
</feature>